<dbReference type="EMBL" id="LXPE01000012">
    <property type="protein sequence ID" value="OBA26946.1"/>
    <property type="molecule type" value="Genomic_DNA"/>
</dbReference>
<evidence type="ECO:0000256" key="8">
    <source>
        <dbReference type="ARBA" id="ARBA00023002"/>
    </source>
</evidence>
<sequence>MLRSQRLINTSIRRLQSTSLKQYAEVPITVGAIKDISTRWERMPTAEQSLILAKLKARQTQPWTEMTPLEKKAAYYVSYGAWGPRKPEYAEGDVGKVVLGFLGMFSLGCAVFYSFTTYVANPKPASNSIEWQVASDEYLKSKNANPWGGYSQVNQTGLTK</sequence>
<evidence type="ECO:0000256" key="5">
    <source>
        <dbReference type="ARBA" id="ARBA00022792"/>
    </source>
</evidence>
<proteinExistence type="inferred from homology"/>
<name>A0A1B7TDV7_9ASCO</name>
<keyword evidence="7 11" id="KW-1133">Transmembrane helix</keyword>
<dbReference type="PANTHER" id="PTHR10707:SF10">
    <property type="entry name" value="CYTOCHROME C OXIDASE SUBUNIT 4"/>
    <property type="match status" value="1"/>
</dbReference>
<keyword evidence="8" id="KW-0560">Oxidoreductase</keyword>
<feature type="transmembrane region" description="Helical" evidence="11">
    <location>
        <begin position="94"/>
        <end position="115"/>
    </location>
</feature>
<dbReference type="Proteomes" id="UP000092321">
    <property type="component" value="Unassembled WGS sequence"/>
</dbReference>
<evidence type="ECO:0000313" key="13">
    <source>
        <dbReference type="Proteomes" id="UP000092321"/>
    </source>
</evidence>
<evidence type="ECO:0000256" key="3">
    <source>
        <dbReference type="ARBA" id="ARBA00008135"/>
    </source>
</evidence>
<dbReference type="GO" id="GO:0006123">
    <property type="term" value="P:mitochondrial electron transport, cytochrome c to oxygen"/>
    <property type="evidence" value="ECO:0007669"/>
    <property type="project" value="InterPro"/>
</dbReference>
<dbReference type="PANTHER" id="PTHR10707">
    <property type="entry name" value="CYTOCHROME C OXIDASE SUBUNIT IV"/>
    <property type="match status" value="1"/>
</dbReference>
<evidence type="ECO:0000256" key="2">
    <source>
        <dbReference type="ARBA" id="ARBA00004673"/>
    </source>
</evidence>
<evidence type="ECO:0000256" key="10">
    <source>
        <dbReference type="ARBA" id="ARBA00023136"/>
    </source>
</evidence>
<comment type="similarity">
    <text evidence="3">Belongs to the cytochrome c oxidase IV family.</text>
</comment>
<evidence type="ECO:0000256" key="7">
    <source>
        <dbReference type="ARBA" id="ARBA00022989"/>
    </source>
</evidence>
<dbReference type="SUPFAM" id="SSF81406">
    <property type="entry name" value="Mitochondrial cytochrome c oxidase subunit IV"/>
    <property type="match status" value="1"/>
</dbReference>
<gene>
    <name evidence="12" type="ORF">HANVADRAFT_52726</name>
</gene>
<evidence type="ECO:0000256" key="11">
    <source>
        <dbReference type="SAM" id="Phobius"/>
    </source>
</evidence>
<evidence type="ECO:0000256" key="6">
    <source>
        <dbReference type="ARBA" id="ARBA00022946"/>
    </source>
</evidence>
<accession>A0A1B7TDV7</accession>
<dbReference type="GO" id="GO:0045277">
    <property type="term" value="C:respiratory chain complex IV"/>
    <property type="evidence" value="ECO:0007669"/>
    <property type="project" value="InterPro"/>
</dbReference>
<keyword evidence="13" id="KW-1185">Reference proteome</keyword>
<dbReference type="GO" id="GO:0016491">
    <property type="term" value="F:oxidoreductase activity"/>
    <property type="evidence" value="ECO:0007669"/>
    <property type="project" value="UniProtKB-KW"/>
</dbReference>
<dbReference type="OrthoDB" id="186013at2759"/>
<dbReference type="Gene3D" id="1.10.442.10">
    <property type="entry name" value="Cytochrome c oxidase subunit IV"/>
    <property type="match status" value="1"/>
</dbReference>
<evidence type="ECO:0000256" key="1">
    <source>
        <dbReference type="ARBA" id="ARBA00004434"/>
    </source>
</evidence>
<comment type="pathway">
    <text evidence="2">Energy metabolism; oxidative phosphorylation.</text>
</comment>
<dbReference type="AlphaFoldDB" id="A0A1B7TDV7"/>
<dbReference type="GO" id="GO:0005743">
    <property type="term" value="C:mitochondrial inner membrane"/>
    <property type="evidence" value="ECO:0007669"/>
    <property type="project" value="UniProtKB-SubCell"/>
</dbReference>
<dbReference type="Pfam" id="PF02936">
    <property type="entry name" value="COX4"/>
    <property type="match status" value="1"/>
</dbReference>
<keyword evidence="10 11" id="KW-0472">Membrane</keyword>
<comment type="caution">
    <text evidence="12">The sequence shown here is derived from an EMBL/GenBank/DDBJ whole genome shotgun (WGS) entry which is preliminary data.</text>
</comment>
<reference evidence="13" key="1">
    <citation type="journal article" date="2016" name="Proc. Natl. Acad. Sci. U.S.A.">
        <title>Comparative genomics of biotechnologically important yeasts.</title>
        <authorList>
            <person name="Riley R."/>
            <person name="Haridas S."/>
            <person name="Wolfe K.H."/>
            <person name="Lopes M.R."/>
            <person name="Hittinger C.T."/>
            <person name="Goeker M."/>
            <person name="Salamov A.A."/>
            <person name="Wisecaver J.H."/>
            <person name="Long T.M."/>
            <person name="Calvey C.H."/>
            <person name="Aerts A.L."/>
            <person name="Barry K.W."/>
            <person name="Choi C."/>
            <person name="Clum A."/>
            <person name="Coughlan A.Y."/>
            <person name="Deshpande S."/>
            <person name="Douglass A.P."/>
            <person name="Hanson S.J."/>
            <person name="Klenk H.-P."/>
            <person name="LaButti K.M."/>
            <person name="Lapidus A."/>
            <person name="Lindquist E.A."/>
            <person name="Lipzen A.M."/>
            <person name="Meier-Kolthoff J.P."/>
            <person name="Ohm R.A."/>
            <person name="Otillar R.P."/>
            <person name="Pangilinan J.L."/>
            <person name="Peng Y."/>
            <person name="Rokas A."/>
            <person name="Rosa C.A."/>
            <person name="Scheuner C."/>
            <person name="Sibirny A.A."/>
            <person name="Slot J.C."/>
            <person name="Stielow J.B."/>
            <person name="Sun H."/>
            <person name="Kurtzman C.P."/>
            <person name="Blackwell M."/>
            <person name="Grigoriev I.V."/>
            <person name="Jeffries T.W."/>
        </authorList>
    </citation>
    <scope>NUCLEOTIDE SEQUENCE [LARGE SCALE GENOMIC DNA]</scope>
    <source>
        <strain evidence="13">NRRL Y-1626</strain>
    </source>
</reference>
<dbReference type="InterPro" id="IPR036639">
    <property type="entry name" value="Cyt_c_oxidase_su4_sf"/>
</dbReference>
<keyword evidence="9" id="KW-0496">Mitochondrion</keyword>
<keyword evidence="5" id="KW-0999">Mitochondrion inner membrane</keyword>
<evidence type="ECO:0000313" key="12">
    <source>
        <dbReference type="EMBL" id="OBA26946.1"/>
    </source>
</evidence>
<keyword evidence="6" id="KW-0809">Transit peptide</keyword>
<evidence type="ECO:0000256" key="4">
    <source>
        <dbReference type="ARBA" id="ARBA00022692"/>
    </source>
</evidence>
<keyword evidence="4 11" id="KW-0812">Transmembrane</keyword>
<organism evidence="12 13">
    <name type="scientific">Hanseniaspora valbyensis NRRL Y-1626</name>
    <dbReference type="NCBI Taxonomy" id="766949"/>
    <lineage>
        <taxon>Eukaryota</taxon>
        <taxon>Fungi</taxon>
        <taxon>Dikarya</taxon>
        <taxon>Ascomycota</taxon>
        <taxon>Saccharomycotina</taxon>
        <taxon>Saccharomycetes</taxon>
        <taxon>Saccharomycodales</taxon>
        <taxon>Saccharomycodaceae</taxon>
        <taxon>Hanseniaspora</taxon>
    </lineage>
</organism>
<evidence type="ECO:0000256" key="9">
    <source>
        <dbReference type="ARBA" id="ARBA00023128"/>
    </source>
</evidence>
<comment type="subcellular location">
    <subcellularLocation>
        <location evidence="1">Mitochondrion inner membrane</location>
        <topology evidence="1">Single-pass membrane protein</topology>
    </subcellularLocation>
</comment>
<dbReference type="InterPro" id="IPR004203">
    <property type="entry name" value="Cyt_c_oxidase_su4_fam"/>
</dbReference>
<protein>
    <submittedName>
        <fullName evidence="12">Cytochrome c oxidase subunit IV</fullName>
    </submittedName>
</protein>